<dbReference type="InterPro" id="IPR037000">
    <property type="entry name" value="Ski_DNA-bd_sf"/>
</dbReference>
<evidence type="ECO:0000256" key="6">
    <source>
        <dbReference type="SAM" id="SignalP"/>
    </source>
</evidence>
<keyword evidence="4" id="KW-0175">Coiled coil</keyword>
<dbReference type="EMBL" id="OX597826">
    <property type="protein sequence ID" value="CAI9731661.1"/>
    <property type="molecule type" value="Genomic_DNA"/>
</dbReference>
<feature type="compositionally biased region" description="Basic and acidic residues" evidence="5">
    <location>
        <begin position="317"/>
        <end position="329"/>
    </location>
</feature>
<keyword evidence="6" id="KW-0732">Signal</keyword>
<evidence type="ECO:0000313" key="8">
    <source>
        <dbReference type="EMBL" id="CAI9731661.1"/>
    </source>
</evidence>
<feature type="coiled-coil region" evidence="4">
    <location>
        <begin position="399"/>
        <end position="527"/>
    </location>
</feature>
<dbReference type="GO" id="GO:0000978">
    <property type="term" value="F:RNA polymerase II cis-regulatory region sequence-specific DNA binding"/>
    <property type="evidence" value="ECO:0007669"/>
    <property type="project" value="TreeGrafter"/>
</dbReference>
<evidence type="ECO:0000259" key="7">
    <source>
        <dbReference type="Pfam" id="PF02437"/>
    </source>
</evidence>
<organism evidence="8 9">
    <name type="scientific">Octopus vulgaris</name>
    <name type="common">Common octopus</name>
    <dbReference type="NCBI Taxonomy" id="6645"/>
    <lineage>
        <taxon>Eukaryota</taxon>
        <taxon>Metazoa</taxon>
        <taxon>Spiralia</taxon>
        <taxon>Lophotrochozoa</taxon>
        <taxon>Mollusca</taxon>
        <taxon>Cephalopoda</taxon>
        <taxon>Coleoidea</taxon>
        <taxon>Octopodiformes</taxon>
        <taxon>Octopoda</taxon>
        <taxon>Incirrata</taxon>
        <taxon>Octopodidae</taxon>
        <taxon>Octopus</taxon>
    </lineage>
</organism>
<evidence type="ECO:0000256" key="2">
    <source>
        <dbReference type="ARBA" id="ARBA00023242"/>
    </source>
</evidence>
<evidence type="ECO:0000256" key="1">
    <source>
        <dbReference type="ARBA" id="ARBA00004123"/>
    </source>
</evidence>
<feature type="domain" description="SKI/SNO/DAC" evidence="7">
    <location>
        <begin position="37"/>
        <end position="143"/>
    </location>
</feature>
<name>A0AA36FAB2_OCTVU</name>
<keyword evidence="9" id="KW-1185">Reference proteome</keyword>
<feature type="region of interest" description="Disordered" evidence="5">
    <location>
        <begin position="144"/>
        <end position="163"/>
    </location>
</feature>
<comment type="subcellular location">
    <subcellularLocation>
        <location evidence="1">Nucleus</location>
    </subcellularLocation>
</comment>
<dbReference type="SUPFAM" id="SSF46955">
    <property type="entry name" value="Putative DNA-binding domain"/>
    <property type="match status" value="1"/>
</dbReference>
<dbReference type="GO" id="GO:0000981">
    <property type="term" value="F:DNA-binding transcription factor activity, RNA polymerase II-specific"/>
    <property type="evidence" value="ECO:0007669"/>
    <property type="project" value="TreeGrafter"/>
</dbReference>
<evidence type="ECO:0000256" key="3">
    <source>
        <dbReference type="ARBA" id="ARBA00038192"/>
    </source>
</evidence>
<dbReference type="PANTHER" id="PTHR12577">
    <property type="entry name" value="DACHSHUND"/>
    <property type="match status" value="1"/>
</dbReference>
<protein>
    <recommendedName>
        <fullName evidence="7">SKI/SNO/DAC domain-containing protein</fullName>
    </recommendedName>
</protein>
<dbReference type="FunFam" id="3.10.260.20:FF:000001">
    <property type="entry name" value="Dachshund homolog 1"/>
    <property type="match status" value="1"/>
</dbReference>
<evidence type="ECO:0000256" key="4">
    <source>
        <dbReference type="SAM" id="Coils"/>
    </source>
</evidence>
<dbReference type="CDD" id="cd21081">
    <property type="entry name" value="DHD_Dac"/>
    <property type="match status" value="1"/>
</dbReference>
<feature type="chain" id="PRO_5041327843" description="SKI/SNO/DAC domain-containing protein" evidence="6">
    <location>
        <begin position="21"/>
        <end position="551"/>
    </location>
</feature>
<dbReference type="GO" id="GO:0005634">
    <property type="term" value="C:nucleus"/>
    <property type="evidence" value="ECO:0007669"/>
    <property type="project" value="UniProtKB-SubCell"/>
</dbReference>
<gene>
    <name evidence="8" type="ORF">OCTVUL_1B002294</name>
</gene>
<dbReference type="PANTHER" id="PTHR12577:SF6">
    <property type="entry name" value="DACHSHUND, ISOFORM B"/>
    <property type="match status" value="1"/>
</dbReference>
<feature type="compositionally biased region" description="Acidic residues" evidence="5">
    <location>
        <begin position="330"/>
        <end position="352"/>
    </location>
</feature>
<dbReference type="GO" id="GO:0005667">
    <property type="term" value="C:transcription regulator complex"/>
    <property type="evidence" value="ECO:0007669"/>
    <property type="project" value="TreeGrafter"/>
</dbReference>
<dbReference type="Proteomes" id="UP001162480">
    <property type="component" value="Chromosome 13"/>
</dbReference>
<accession>A0AA36FAB2</accession>
<evidence type="ECO:0000313" key="9">
    <source>
        <dbReference type="Proteomes" id="UP001162480"/>
    </source>
</evidence>
<dbReference type="AlphaFoldDB" id="A0AA36FAB2"/>
<dbReference type="InterPro" id="IPR003380">
    <property type="entry name" value="SKI/SNO/DAC"/>
</dbReference>
<proteinExistence type="inferred from homology"/>
<feature type="region of interest" description="Disordered" evidence="5">
    <location>
        <begin position="258"/>
        <end position="368"/>
    </location>
</feature>
<feature type="compositionally biased region" description="Basic and acidic residues" evidence="5">
    <location>
        <begin position="273"/>
        <end position="294"/>
    </location>
</feature>
<feature type="signal peptide" evidence="6">
    <location>
        <begin position="1"/>
        <end position="20"/>
    </location>
</feature>
<evidence type="ECO:0000256" key="5">
    <source>
        <dbReference type="SAM" id="MobiDB-lite"/>
    </source>
</evidence>
<sequence>MLVNSVVTAVSAAAAAAAAAAGATGVCKLTKPSTYSSPPPIANNPENNVCKLIEYRGAKVAAFMVNGIELICLPQAFDLFLKHLVGGLHTVYTKLKRLDITPVVCNVEQVRILRGLGAIQPGVNRCKLLSCKEFDILYEDCTNSSARPGRPPKRSPSIHASPETLEKLKKSRLDGNEYQYDPRIYGKEYERILADEFKIFGYPSTIAGERKNILNGYPHHPYALGALPYMPLNHPIMSPPVSMTMANHLTMRPEAPIMKERSSSESDVLSPKSSDDRSEGGMKITDKVSHHMVDKNYPSLSHSDLSHKPLNLQINGHVRDLSKTAPKQDYDDDDDNDDKDSDDDKDDEDSADTNDSLPNGDTTDKIPTSSQSFASQLLNGDTPSISSIETLLLNIQGLLKVAAENARHHERQINFEKAELKMELLRERDLRENMEKQLLDEQRTRVMLQKRLKKEKKTRRKMQEQMDMIEQRNNMMSGERMSTPPGENIINTNDCHSQDMERERSYMEAAERKLQDSQERNPHLYETYMTHAGSPGATRFAYHPLVKNDVQ</sequence>
<comment type="similarity">
    <text evidence="3">Belongs to the DACH/dachshund family.</text>
</comment>
<dbReference type="InterPro" id="IPR052417">
    <property type="entry name" value="Dachshund_domain"/>
</dbReference>
<dbReference type="InterPro" id="IPR009061">
    <property type="entry name" value="DNA-bd_dom_put_sf"/>
</dbReference>
<reference evidence="8" key="1">
    <citation type="submission" date="2023-08" db="EMBL/GenBank/DDBJ databases">
        <authorList>
            <person name="Alioto T."/>
            <person name="Alioto T."/>
            <person name="Gomez Garrido J."/>
        </authorList>
    </citation>
    <scope>NUCLEOTIDE SEQUENCE</scope>
</reference>
<feature type="compositionally biased region" description="Polar residues" evidence="5">
    <location>
        <begin position="356"/>
        <end position="368"/>
    </location>
</feature>
<keyword evidence="2" id="KW-0539">Nucleus</keyword>
<dbReference type="Pfam" id="PF02437">
    <property type="entry name" value="Ski_Sno_DHD"/>
    <property type="match status" value="1"/>
</dbReference>
<dbReference type="Gene3D" id="3.10.260.20">
    <property type="entry name" value="Ski"/>
    <property type="match status" value="1"/>
</dbReference>